<organism evidence="1 2">
    <name type="scientific">Elysia crispata</name>
    <name type="common">lettuce slug</name>
    <dbReference type="NCBI Taxonomy" id="231223"/>
    <lineage>
        <taxon>Eukaryota</taxon>
        <taxon>Metazoa</taxon>
        <taxon>Spiralia</taxon>
        <taxon>Lophotrochozoa</taxon>
        <taxon>Mollusca</taxon>
        <taxon>Gastropoda</taxon>
        <taxon>Heterobranchia</taxon>
        <taxon>Euthyneura</taxon>
        <taxon>Panpulmonata</taxon>
        <taxon>Sacoglossa</taxon>
        <taxon>Placobranchoidea</taxon>
        <taxon>Plakobranchidae</taxon>
        <taxon>Elysia</taxon>
    </lineage>
</organism>
<dbReference type="AlphaFoldDB" id="A0AAE0YBA2"/>
<evidence type="ECO:0000313" key="1">
    <source>
        <dbReference type="EMBL" id="KAK3737958.1"/>
    </source>
</evidence>
<gene>
    <name evidence="1" type="ORF">RRG08_028581</name>
</gene>
<evidence type="ECO:0000313" key="2">
    <source>
        <dbReference type="Proteomes" id="UP001283361"/>
    </source>
</evidence>
<reference evidence="1" key="1">
    <citation type="journal article" date="2023" name="G3 (Bethesda)">
        <title>A reference genome for the long-term kleptoplast-retaining sea slug Elysia crispata morphotype clarki.</title>
        <authorList>
            <person name="Eastman K.E."/>
            <person name="Pendleton A.L."/>
            <person name="Shaikh M.A."/>
            <person name="Suttiyut T."/>
            <person name="Ogas R."/>
            <person name="Tomko P."/>
            <person name="Gavelis G."/>
            <person name="Widhalm J.R."/>
            <person name="Wisecaver J.H."/>
        </authorList>
    </citation>
    <scope>NUCLEOTIDE SEQUENCE</scope>
    <source>
        <strain evidence="1">ECLA1</strain>
    </source>
</reference>
<comment type="caution">
    <text evidence="1">The sequence shown here is derived from an EMBL/GenBank/DDBJ whole genome shotgun (WGS) entry which is preliminary data.</text>
</comment>
<dbReference type="Proteomes" id="UP001283361">
    <property type="component" value="Unassembled WGS sequence"/>
</dbReference>
<accession>A0AAE0YBA2</accession>
<protein>
    <submittedName>
        <fullName evidence="1">Uncharacterized protein</fullName>
    </submittedName>
</protein>
<name>A0AAE0YBA2_9GAST</name>
<keyword evidence="2" id="KW-1185">Reference proteome</keyword>
<dbReference type="EMBL" id="JAWDGP010006611">
    <property type="protein sequence ID" value="KAK3737958.1"/>
    <property type="molecule type" value="Genomic_DNA"/>
</dbReference>
<proteinExistence type="predicted"/>
<sequence length="200" mass="22636">MRQQREVTLADNEDGARVRRQMVGCLHRPDRGKILLLVSDLPIAHARILQRLDKRERKKMEEAENCASFRTSKSPSPGFYGFNIMPKGACTVNKFSYLSTKKRYFLAELILTSSGSLRQNKIIVRGVKISPPSFRKSLRLSSSAIFADCRGSLGQLEEKNEKENQQVKGQAKIFEALNQTAASFITVERERKISGILKSF</sequence>